<dbReference type="EMBL" id="KN838849">
    <property type="protein sequence ID" value="KIJ93357.1"/>
    <property type="molecule type" value="Genomic_DNA"/>
</dbReference>
<proteinExistence type="predicted"/>
<reference evidence="3" key="2">
    <citation type="submission" date="2015-01" db="EMBL/GenBank/DDBJ databases">
        <title>Evolutionary Origins and Diversification of the Mycorrhizal Mutualists.</title>
        <authorList>
            <consortium name="DOE Joint Genome Institute"/>
            <consortium name="Mycorrhizal Genomics Consortium"/>
            <person name="Kohler A."/>
            <person name="Kuo A."/>
            <person name="Nagy L.G."/>
            <person name="Floudas D."/>
            <person name="Copeland A."/>
            <person name="Barry K.W."/>
            <person name="Cichocki N."/>
            <person name="Veneault-Fourrey C."/>
            <person name="LaButti K."/>
            <person name="Lindquist E.A."/>
            <person name="Lipzen A."/>
            <person name="Lundell T."/>
            <person name="Morin E."/>
            <person name="Murat C."/>
            <person name="Riley R."/>
            <person name="Ohm R."/>
            <person name="Sun H."/>
            <person name="Tunlid A."/>
            <person name="Henrissat B."/>
            <person name="Grigoriev I.V."/>
            <person name="Hibbett D.S."/>
            <person name="Martin F."/>
        </authorList>
    </citation>
    <scope>NUCLEOTIDE SEQUENCE [LARGE SCALE GENOMIC DNA]</scope>
    <source>
        <strain evidence="3">LaAM-08-1</strain>
    </source>
</reference>
<feature type="transmembrane region" description="Helical" evidence="1">
    <location>
        <begin position="16"/>
        <end position="37"/>
    </location>
</feature>
<keyword evidence="1" id="KW-0472">Membrane</keyword>
<keyword evidence="1" id="KW-0812">Transmembrane</keyword>
<keyword evidence="1" id="KW-1133">Transmembrane helix</keyword>
<accession>A0A0C9XAQ8</accession>
<organism evidence="2 3">
    <name type="scientific">Laccaria amethystina LaAM-08-1</name>
    <dbReference type="NCBI Taxonomy" id="1095629"/>
    <lineage>
        <taxon>Eukaryota</taxon>
        <taxon>Fungi</taxon>
        <taxon>Dikarya</taxon>
        <taxon>Basidiomycota</taxon>
        <taxon>Agaricomycotina</taxon>
        <taxon>Agaricomycetes</taxon>
        <taxon>Agaricomycetidae</taxon>
        <taxon>Agaricales</taxon>
        <taxon>Agaricineae</taxon>
        <taxon>Hydnangiaceae</taxon>
        <taxon>Laccaria</taxon>
    </lineage>
</organism>
<keyword evidence="3" id="KW-1185">Reference proteome</keyword>
<evidence type="ECO:0000256" key="1">
    <source>
        <dbReference type="SAM" id="Phobius"/>
    </source>
</evidence>
<sequence length="79" mass="8568">MKNAQIHKLMDANQGAVLPLSFIALMSFLTCISVPAIDTVYMFCLTAQVDDVDNQSSVAFGELWSCCVSNPIKKAVISL</sequence>
<dbReference type="Proteomes" id="UP000054477">
    <property type="component" value="Unassembled WGS sequence"/>
</dbReference>
<dbReference type="AlphaFoldDB" id="A0A0C9XAQ8"/>
<evidence type="ECO:0000313" key="2">
    <source>
        <dbReference type="EMBL" id="KIJ93357.1"/>
    </source>
</evidence>
<protein>
    <submittedName>
        <fullName evidence="2">Uncharacterized protein</fullName>
    </submittedName>
</protein>
<dbReference type="HOGENOM" id="CLU_2606407_0_0_1"/>
<name>A0A0C9XAQ8_9AGAR</name>
<evidence type="ECO:0000313" key="3">
    <source>
        <dbReference type="Proteomes" id="UP000054477"/>
    </source>
</evidence>
<reference evidence="2 3" key="1">
    <citation type="submission" date="2014-04" db="EMBL/GenBank/DDBJ databases">
        <authorList>
            <consortium name="DOE Joint Genome Institute"/>
            <person name="Kuo A."/>
            <person name="Kohler A."/>
            <person name="Nagy L.G."/>
            <person name="Floudas D."/>
            <person name="Copeland A."/>
            <person name="Barry K.W."/>
            <person name="Cichocki N."/>
            <person name="Veneault-Fourrey C."/>
            <person name="LaButti K."/>
            <person name="Lindquist E.A."/>
            <person name="Lipzen A."/>
            <person name="Lundell T."/>
            <person name="Morin E."/>
            <person name="Murat C."/>
            <person name="Sun H."/>
            <person name="Tunlid A."/>
            <person name="Henrissat B."/>
            <person name="Grigoriev I.V."/>
            <person name="Hibbett D.S."/>
            <person name="Martin F."/>
            <person name="Nordberg H.P."/>
            <person name="Cantor M.N."/>
            <person name="Hua S.X."/>
        </authorList>
    </citation>
    <scope>NUCLEOTIDE SEQUENCE [LARGE SCALE GENOMIC DNA]</scope>
    <source>
        <strain evidence="2 3">LaAM-08-1</strain>
    </source>
</reference>
<gene>
    <name evidence="2" type="ORF">K443DRAFT_684606</name>
</gene>